<evidence type="ECO:0000256" key="4">
    <source>
        <dbReference type="ARBA" id="ARBA00022763"/>
    </source>
</evidence>
<dbReference type="InterPro" id="IPR000445">
    <property type="entry name" value="HhH_motif"/>
</dbReference>
<evidence type="ECO:0000259" key="13">
    <source>
        <dbReference type="SMART" id="SM00478"/>
    </source>
</evidence>
<dbReference type="InterPro" id="IPR004035">
    <property type="entry name" value="Endouclease-III_FeS-bd_BS"/>
</dbReference>
<evidence type="ECO:0000256" key="1">
    <source>
        <dbReference type="ARBA" id="ARBA00008343"/>
    </source>
</evidence>
<dbReference type="Pfam" id="PF00730">
    <property type="entry name" value="HhH-GPD"/>
    <property type="match status" value="1"/>
</dbReference>
<dbReference type="EC" id="4.2.99.18" evidence="12"/>
<dbReference type="InterPro" id="IPR023170">
    <property type="entry name" value="HhH_base_excis_C"/>
</dbReference>
<keyword evidence="11 12" id="KW-0326">Glycosidase</keyword>
<dbReference type="PANTHER" id="PTHR10359">
    <property type="entry name" value="A/G-SPECIFIC ADENINE GLYCOSYLASE/ENDONUCLEASE III"/>
    <property type="match status" value="1"/>
</dbReference>
<dbReference type="InterPro" id="IPR005759">
    <property type="entry name" value="Nth"/>
</dbReference>
<keyword evidence="6 12" id="KW-0408">Iron</keyword>
<dbReference type="PIRSF" id="PIRSF001435">
    <property type="entry name" value="Nth"/>
    <property type="match status" value="1"/>
</dbReference>
<evidence type="ECO:0000313" key="14">
    <source>
        <dbReference type="EMBL" id="CAJ54832.1"/>
    </source>
</evidence>
<comment type="function">
    <text evidence="12">DNA repair enzyme that has both DNA N-glycosylase activity and AP-lyase activity. The DNA N-glycosylase activity releases various damaged pyrimidines from DNA by cleaving the N-glycosidic bond, leaving an AP (apurinic/apyrimidinic) site. The AP-lyase activity cleaves the phosphodiester bond 3' to the AP site by a beta-elimination, leaving a 3'-terminal unsaturated sugar and a product with a terminal 5'-phosphate.</text>
</comment>
<dbReference type="PROSITE" id="PS00764">
    <property type="entry name" value="ENDONUCLEASE_III_1"/>
    <property type="match status" value="1"/>
</dbReference>
<feature type="binding site" evidence="12">
    <location>
        <position position="210"/>
    </location>
    <ligand>
        <name>[4Fe-4S] cluster</name>
        <dbReference type="ChEBI" id="CHEBI:49883"/>
    </ligand>
</feature>
<dbReference type="Pfam" id="PF00633">
    <property type="entry name" value="HHH"/>
    <property type="match status" value="1"/>
</dbReference>
<dbReference type="Gene3D" id="1.10.340.30">
    <property type="entry name" value="Hypothetical protein, domain 2"/>
    <property type="match status" value="1"/>
</dbReference>
<keyword evidence="5 12" id="KW-0378">Hydrolase</keyword>
<accession>Q1MQ95</accession>
<dbReference type="Proteomes" id="UP000002430">
    <property type="component" value="Chromosome"/>
</dbReference>
<dbReference type="GO" id="GO:0006285">
    <property type="term" value="P:base-excision repair, AP site formation"/>
    <property type="evidence" value="ECO:0007669"/>
    <property type="project" value="TreeGrafter"/>
</dbReference>
<dbReference type="HOGENOM" id="CLU_012862_3_3_7"/>
<keyword evidence="14" id="KW-0540">Nuclease</keyword>
<feature type="domain" description="HhH-GPD" evidence="13">
    <location>
        <begin position="44"/>
        <end position="192"/>
    </location>
</feature>
<comment type="cofactor">
    <cofactor evidence="12">
        <name>[4Fe-4S] cluster</name>
        <dbReference type="ChEBI" id="CHEBI:49883"/>
    </cofactor>
    <text evidence="12">Binds 1 [4Fe-4S] cluster.</text>
</comment>
<evidence type="ECO:0000256" key="6">
    <source>
        <dbReference type="ARBA" id="ARBA00023004"/>
    </source>
</evidence>
<dbReference type="PROSITE" id="PS01155">
    <property type="entry name" value="ENDONUCLEASE_III_2"/>
    <property type="match status" value="1"/>
</dbReference>
<dbReference type="STRING" id="363253.LI0778"/>
<keyword evidence="9 12" id="KW-0234">DNA repair</keyword>
<evidence type="ECO:0000256" key="11">
    <source>
        <dbReference type="ARBA" id="ARBA00023295"/>
    </source>
</evidence>
<keyword evidence="4 12" id="KW-0227">DNA damage</keyword>
<evidence type="ECO:0000256" key="7">
    <source>
        <dbReference type="ARBA" id="ARBA00023014"/>
    </source>
</evidence>
<dbReference type="GO" id="GO:0019104">
    <property type="term" value="F:DNA N-glycosylase activity"/>
    <property type="evidence" value="ECO:0007669"/>
    <property type="project" value="UniProtKB-UniRule"/>
</dbReference>
<evidence type="ECO:0000256" key="9">
    <source>
        <dbReference type="ARBA" id="ARBA00023204"/>
    </source>
</evidence>
<evidence type="ECO:0000256" key="2">
    <source>
        <dbReference type="ARBA" id="ARBA00022485"/>
    </source>
</evidence>
<proteinExistence type="inferred from homology"/>
<dbReference type="GO" id="GO:0140078">
    <property type="term" value="F:class I DNA-(apurinic or apyrimidinic site) endonuclease activity"/>
    <property type="evidence" value="ECO:0007669"/>
    <property type="project" value="UniProtKB-EC"/>
</dbReference>
<protein>
    <recommendedName>
        <fullName evidence="12">Endonuclease III</fullName>
        <ecNumber evidence="12">4.2.99.18</ecNumber>
    </recommendedName>
    <alternativeName>
        <fullName evidence="12">DNA-(apurinic or apyrimidinic site) lyase</fullName>
    </alternativeName>
</protein>
<dbReference type="HAMAP" id="MF_00942">
    <property type="entry name" value="Nth"/>
    <property type="match status" value="1"/>
</dbReference>
<dbReference type="InterPro" id="IPR004036">
    <property type="entry name" value="Endonuclease-III-like_CS2"/>
</dbReference>
<evidence type="ECO:0000313" key="15">
    <source>
        <dbReference type="Proteomes" id="UP000002430"/>
    </source>
</evidence>
<dbReference type="SMART" id="SM00478">
    <property type="entry name" value="ENDO3c"/>
    <property type="match status" value="1"/>
</dbReference>
<gene>
    <name evidence="12 14" type="primary">nth</name>
    <name evidence="14" type="ordered locus">LI0778</name>
</gene>
<dbReference type="GO" id="GO:0051539">
    <property type="term" value="F:4 iron, 4 sulfur cluster binding"/>
    <property type="evidence" value="ECO:0007669"/>
    <property type="project" value="UniProtKB-UniRule"/>
</dbReference>
<dbReference type="KEGG" id="lip:LI0778"/>
<organism evidence="14 15">
    <name type="scientific">Lawsonia intracellularis (strain PHE/MN1-00)</name>
    <dbReference type="NCBI Taxonomy" id="363253"/>
    <lineage>
        <taxon>Bacteria</taxon>
        <taxon>Pseudomonadati</taxon>
        <taxon>Thermodesulfobacteriota</taxon>
        <taxon>Desulfovibrionia</taxon>
        <taxon>Desulfovibrionales</taxon>
        <taxon>Desulfovibrionaceae</taxon>
        <taxon>Lawsonia</taxon>
    </lineage>
</organism>
<dbReference type="PANTHER" id="PTHR10359:SF18">
    <property type="entry name" value="ENDONUCLEASE III"/>
    <property type="match status" value="1"/>
</dbReference>
<sequence>MIKENTIKKQRAACVLSLLKKRYPTFETHLVASNPWELLIATILSAQCTDARVNQVTPILFTRWPDPSALALAMLEEVEQVIRTTGFYKSKAKHIIETAKRIMYNYNGVVPQTMDELITLPGVARKTANVVLWGGFGINVGIAVDTHVKRISYRLGLTANKDPSLVEKDLMNLFPQSEWGAINHRMVWFGRHVCKAKNPLCTLCEMNTFCPHNGIK</sequence>
<dbReference type="OrthoDB" id="9800977at2"/>
<dbReference type="Gene3D" id="1.10.1670.10">
    <property type="entry name" value="Helix-hairpin-Helix base-excision DNA repair enzymes (C-terminal)"/>
    <property type="match status" value="1"/>
</dbReference>
<dbReference type="FunFam" id="1.10.340.30:FF:000001">
    <property type="entry name" value="Endonuclease III"/>
    <property type="match status" value="1"/>
</dbReference>
<keyword evidence="10 12" id="KW-0456">Lyase</keyword>
<dbReference type="AlphaFoldDB" id="Q1MQ95"/>
<reference evidence="14 15" key="1">
    <citation type="submission" date="2005-11" db="EMBL/GenBank/DDBJ databases">
        <title>The complete genome sequence of Lawsonia intracellularis: the causative agent of proliferative enteropathy.</title>
        <authorList>
            <person name="Kaur K."/>
            <person name="Zhang Q."/>
            <person name="Beckler D."/>
            <person name="Munir S."/>
            <person name="Li L."/>
            <person name="Kinsley K."/>
            <person name="Herron L."/>
            <person name="Peterson A."/>
            <person name="May B."/>
            <person name="Singh S."/>
            <person name="Gebhart C."/>
            <person name="Kapur V."/>
        </authorList>
    </citation>
    <scope>NUCLEOTIDE SEQUENCE [LARGE SCALE GENOMIC DNA]</scope>
    <source>
        <strain evidence="14 15">PHE/MN1-00</strain>
    </source>
</reference>
<keyword evidence="14" id="KW-0255">Endonuclease</keyword>
<evidence type="ECO:0000256" key="3">
    <source>
        <dbReference type="ARBA" id="ARBA00022723"/>
    </source>
</evidence>
<keyword evidence="15" id="KW-1185">Reference proteome</keyword>
<feature type="binding site" evidence="12">
    <location>
        <position position="201"/>
    </location>
    <ligand>
        <name>[4Fe-4S] cluster</name>
        <dbReference type="ChEBI" id="CHEBI:49883"/>
    </ligand>
</feature>
<dbReference type="SUPFAM" id="SSF48150">
    <property type="entry name" value="DNA-glycosylase"/>
    <property type="match status" value="1"/>
</dbReference>
<evidence type="ECO:0000256" key="10">
    <source>
        <dbReference type="ARBA" id="ARBA00023239"/>
    </source>
</evidence>
<dbReference type="InterPro" id="IPR003651">
    <property type="entry name" value="Endonuclease3_FeS-loop_motif"/>
</dbReference>
<keyword evidence="7 12" id="KW-0411">Iron-sulfur</keyword>
<dbReference type="CDD" id="cd00056">
    <property type="entry name" value="ENDO3c"/>
    <property type="match status" value="1"/>
</dbReference>
<comment type="catalytic activity">
    <reaction evidence="12">
        <text>2'-deoxyribonucleotide-(2'-deoxyribose 5'-phosphate)-2'-deoxyribonucleotide-DNA = a 3'-end 2'-deoxyribonucleotide-(2,3-dehydro-2,3-deoxyribose 5'-phosphate)-DNA + a 5'-end 5'-phospho-2'-deoxyribonucleoside-DNA + H(+)</text>
        <dbReference type="Rhea" id="RHEA:66592"/>
        <dbReference type="Rhea" id="RHEA-COMP:13180"/>
        <dbReference type="Rhea" id="RHEA-COMP:16897"/>
        <dbReference type="Rhea" id="RHEA-COMP:17067"/>
        <dbReference type="ChEBI" id="CHEBI:15378"/>
        <dbReference type="ChEBI" id="CHEBI:136412"/>
        <dbReference type="ChEBI" id="CHEBI:157695"/>
        <dbReference type="ChEBI" id="CHEBI:167181"/>
        <dbReference type="EC" id="4.2.99.18"/>
    </reaction>
</comment>
<dbReference type="InterPro" id="IPR003265">
    <property type="entry name" value="HhH-GPD_domain"/>
</dbReference>
<keyword evidence="8 12" id="KW-0238">DNA-binding</keyword>
<dbReference type="EMBL" id="AM180252">
    <property type="protein sequence ID" value="CAJ54832.1"/>
    <property type="molecule type" value="Genomic_DNA"/>
</dbReference>
<feature type="binding site" evidence="12">
    <location>
        <position position="194"/>
    </location>
    <ligand>
        <name>[4Fe-4S] cluster</name>
        <dbReference type="ChEBI" id="CHEBI:49883"/>
    </ligand>
</feature>
<dbReference type="FunFam" id="1.10.1670.10:FF:000001">
    <property type="entry name" value="Endonuclease III"/>
    <property type="match status" value="1"/>
</dbReference>
<dbReference type="eggNOG" id="COG0177">
    <property type="taxonomic scope" value="Bacteria"/>
</dbReference>
<dbReference type="GO" id="GO:0046872">
    <property type="term" value="F:metal ion binding"/>
    <property type="evidence" value="ECO:0007669"/>
    <property type="project" value="UniProtKB-KW"/>
</dbReference>
<name>Q1MQ95_LAWIP</name>
<dbReference type="InterPro" id="IPR011257">
    <property type="entry name" value="DNA_glycosylase"/>
</dbReference>
<dbReference type="NCBIfam" id="TIGR01083">
    <property type="entry name" value="nth"/>
    <property type="match status" value="1"/>
</dbReference>
<keyword evidence="2 12" id="KW-0004">4Fe-4S</keyword>
<dbReference type="SMART" id="SM00525">
    <property type="entry name" value="FES"/>
    <property type="match status" value="1"/>
</dbReference>
<dbReference type="GO" id="GO:0003677">
    <property type="term" value="F:DNA binding"/>
    <property type="evidence" value="ECO:0007669"/>
    <property type="project" value="UniProtKB-UniRule"/>
</dbReference>
<dbReference type="RefSeq" id="WP_011526861.1">
    <property type="nucleotide sequence ID" value="NC_008011.1"/>
</dbReference>
<evidence type="ECO:0000256" key="5">
    <source>
        <dbReference type="ARBA" id="ARBA00022801"/>
    </source>
</evidence>
<feature type="binding site" evidence="12">
    <location>
        <position position="204"/>
    </location>
    <ligand>
        <name>[4Fe-4S] cluster</name>
        <dbReference type="ChEBI" id="CHEBI:49883"/>
    </ligand>
</feature>
<evidence type="ECO:0000256" key="12">
    <source>
        <dbReference type="HAMAP-Rule" id="MF_00942"/>
    </source>
</evidence>
<evidence type="ECO:0000256" key="8">
    <source>
        <dbReference type="ARBA" id="ARBA00023125"/>
    </source>
</evidence>
<keyword evidence="3 12" id="KW-0479">Metal-binding</keyword>
<comment type="similarity">
    <text evidence="1 12">Belongs to the Nth/MutY family.</text>
</comment>